<dbReference type="EMBL" id="CP069111">
    <property type="protein sequence ID" value="QSS61604.1"/>
    <property type="molecule type" value="Genomic_DNA"/>
</dbReference>
<name>A0A8A1MAG1_AJECA</name>
<protein>
    <submittedName>
        <fullName evidence="1">Uncharacterized protein</fullName>
    </submittedName>
</protein>
<gene>
    <name evidence="1" type="ORF">I7I51_03781</name>
</gene>
<evidence type="ECO:0000313" key="1">
    <source>
        <dbReference type="EMBL" id="QSS61604.1"/>
    </source>
</evidence>
<dbReference type="AlphaFoldDB" id="A0A8A1MAG1"/>
<sequence>MEEARYVYTAGMQLHTEPNVHLSLLPRSSVPSLNNFDLPDQTDVFLEHQRLRRAKVVDGLAGHPTLRQIAGVAGIFRVAISSTGTKFCREGIFLIELRRIVFFKKYPRDQDDPELQQYSCPVSSYENGVLQAWHHSINTTQFSRPGSDQHRTLKKNLKKVELVWVGMVSW</sequence>
<reference evidence="1" key="1">
    <citation type="submission" date="2021-01" db="EMBL/GenBank/DDBJ databases">
        <title>Chromosome-level genome assembly of a human fungal pathogen reveals clustering of transcriptionally co-regulated genes.</title>
        <authorList>
            <person name="Voorhies M."/>
            <person name="Cohen S."/>
            <person name="Shea T.P."/>
            <person name="Petrus S."/>
            <person name="Munoz J.F."/>
            <person name="Poplawski S."/>
            <person name="Goldman W.E."/>
            <person name="Michael T."/>
            <person name="Cuomo C.A."/>
            <person name="Sil A."/>
            <person name="Beyhan S."/>
        </authorList>
    </citation>
    <scope>NUCLEOTIDE SEQUENCE</scope>
    <source>
        <strain evidence="1">WU24</strain>
    </source>
</reference>
<organism evidence="1 2">
    <name type="scientific">Ajellomyces capsulatus</name>
    <name type="common">Darling's disease fungus</name>
    <name type="synonym">Histoplasma capsulatum</name>
    <dbReference type="NCBI Taxonomy" id="5037"/>
    <lineage>
        <taxon>Eukaryota</taxon>
        <taxon>Fungi</taxon>
        <taxon>Dikarya</taxon>
        <taxon>Ascomycota</taxon>
        <taxon>Pezizomycotina</taxon>
        <taxon>Eurotiomycetes</taxon>
        <taxon>Eurotiomycetidae</taxon>
        <taxon>Onygenales</taxon>
        <taxon>Ajellomycetaceae</taxon>
        <taxon>Histoplasma</taxon>
    </lineage>
</organism>
<accession>A0A8A1MAG1</accession>
<proteinExistence type="predicted"/>
<dbReference type="Proteomes" id="UP000663671">
    <property type="component" value="Chromosome 5"/>
</dbReference>
<dbReference type="VEuPathDB" id="FungiDB:I7I51_03781"/>
<evidence type="ECO:0000313" key="2">
    <source>
        <dbReference type="Proteomes" id="UP000663671"/>
    </source>
</evidence>